<dbReference type="PROSITE" id="PS00198">
    <property type="entry name" value="4FE4S_FER_1"/>
    <property type="match status" value="1"/>
</dbReference>
<keyword evidence="7" id="KW-0411">Iron-sulfur</keyword>
<keyword evidence="8" id="KW-0812">Transmembrane</keyword>
<keyword evidence="8" id="KW-1133">Transmembrane helix</keyword>
<dbReference type="PROSITE" id="PS51318">
    <property type="entry name" value="TAT"/>
    <property type="match status" value="1"/>
</dbReference>
<keyword evidence="8" id="KW-0472">Membrane</keyword>
<evidence type="ECO:0000256" key="8">
    <source>
        <dbReference type="SAM" id="Phobius"/>
    </source>
</evidence>
<dbReference type="KEGG" id="csu:CSUB_C0062"/>
<feature type="transmembrane region" description="Helical" evidence="8">
    <location>
        <begin position="12"/>
        <end position="33"/>
    </location>
</feature>
<reference evidence="10 12" key="2">
    <citation type="journal article" date="2011" name="Nucleic Acids Res.">
        <title>Insights into the evolution of Archaea and eukaryotic protein modifier systems revealed by the genome of a novel archaeal group.</title>
        <authorList>
            <person name="Nunoura T."/>
            <person name="Takaki Y."/>
            <person name="Kakuta J."/>
            <person name="Nishi S."/>
            <person name="Sugahara J."/>
            <person name="Kazama H."/>
            <person name="Chee G."/>
            <person name="Hattori M."/>
            <person name="Kanai A."/>
            <person name="Atomi H."/>
            <person name="Takai K."/>
            <person name="Takami H."/>
        </authorList>
    </citation>
    <scope>NUCLEOTIDE SEQUENCE [LARGE SCALE GENOMIC DNA]</scope>
</reference>
<dbReference type="InterPro" id="IPR050954">
    <property type="entry name" value="ET_IronSulfur_Cluster-Binding"/>
</dbReference>
<feature type="domain" description="4Fe-4S ferredoxin-type" evidence="9">
    <location>
        <begin position="86"/>
        <end position="117"/>
    </location>
</feature>
<dbReference type="BioCyc" id="CCAL311458:G131R-61-MONOMER"/>
<dbReference type="GO" id="GO:0046872">
    <property type="term" value="F:metal ion binding"/>
    <property type="evidence" value="ECO:0007669"/>
    <property type="project" value="UniProtKB-KW"/>
</dbReference>
<dbReference type="EMBL" id="BA000048">
    <property type="protein sequence ID" value="BAJ49926.1"/>
    <property type="molecule type" value="Genomic_DNA"/>
</dbReference>
<dbReference type="InterPro" id="IPR017900">
    <property type="entry name" value="4Fe4S_Fe_S_CS"/>
</dbReference>
<dbReference type="PANTHER" id="PTHR43177:SF3">
    <property type="entry name" value="PROTEIN NRFC HOMOLOG"/>
    <property type="match status" value="1"/>
</dbReference>
<dbReference type="PROSITE" id="PS51379">
    <property type="entry name" value="4FE4S_FER_2"/>
    <property type="match status" value="3"/>
</dbReference>
<protein>
    <submittedName>
        <fullName evidence="10">Molybdopterin oxidoreductase, iron-sulfur binding subunit</fullName>
    </submittedName>
</protein>
<dbReference type="Proteomes" id="UP000008120">
    <property type="component" value="Chromosome"/>
</dbReference>
<evidence type="ECO:0000256" key="5">
    <source>
        <dbReference type="ARBA" id="ARBA00022982"/>
    </source>
</evidence>
<evidence type="ECO:0000256" key="6">
    <source>
        <dbReference type="ARBA" id="ARBA00023004"/>
    </source>
</evidence>
<dbReference type="PANTHER" id="PTHR43177">
    <property type="entry name" value="PROTEIN NRFC"/>
    <property type="match status" value="1"/>
</dbReference>
<dbReference type="AlphaFoldDB" id="E6N478"/>
<keyword evidence="2" id="KW-0813">Transport</keyword>
<dbReference type="EMBL" id="AP011827">
    <property type="protein sequence ID" value="BAJ47097.1"/>
    <property type="molecule type" value="Genomic_DNA"/>
</dbReference>
<dbReference type="CDD" id="cd10551">
    <property type="entry name" value="PsrB"/>
    <property type="match status" value="1"/>
</dbReference>
<keyword evidence="6" id="KW-0408">Iron</keyword>
<evidence type="ECO:0000313" key="10">
    <source>
        <dbReference type="EMBL" id="BAJ47097.1"/>
    </source>
</evidence>
<organism evidence="10 12">
    <name type="scientific">Caldiarchaeum subterraneum</name>
    <dbReference type="NCBI Taxonomy" id="311458"/>
    <lineage>
        <taxon>Archaea</taxon>
        <taxon>Nitrososphaerota</taxon>
        <taxon>Candidatus Caldarchaeales</taxon>
        <taxon>Candidatus Caldarchaeaceae</taxon>
        <taxon>Candidatus Caldarchaeum</taxon>
    </lineage>
</organism>
<keyword evidence="4" id="KW-0479">Metal-binding</keyword>
<dbReference type="Gene3D" id="3.30.70.20">
    <property type="match status" value="2"/>
</dbReference>
<proteinExistence type="predicted"/>
<evidence type="ECO:0000256" key="1">
    <source>
        <dbReference type="ARBA" id="ARBA00001966"/>
    </source>
</evidence>
<dbReference type="STRING" id="311458.CSUB_C0062"/>
<reference evidence="10 12" key="1">
    <citation type="journal article" date="2005" name="Environ. Microbiol.">
        <title>Genetic and functional properties of uncultivated thermophilic crenarchaeotes from a subsurface gold mine as revealed by analysis of genome fragments.</title>
        <authorList>
            <person name="Nunoura T."/>
            <person name="Hirayama H."/>
            <person name="Takami H."/>
            <person name="Oida H."/>
            <person name="Nishi S."/>
            <person name="Shimamura S."/>
            <person name="Suzuki Y."/>
            <person name="Inagaki F."/>
            <person name="Takai K."/>
            <person name="Nealson K.H."/>
            <person name="Horikoshi K."/>
        </authorList>
    </citation>
    <scope>NUCLEOTIDE SEQUENCE [LARGE SCALE GENOMIC DNA]</scope>
</reference>
<evidence type="ECO:0000256" key="7">
    <source>
        <dbReference type="ARBA" id="ARBA00023014"/>
    </source>
</evidence>
<accession>E6N478</accession>
<dbReference type="SUPFAM" id="SSF54862">
    <property type="entry name" value="4Fe-4S ferredoxins"/>
    <property type="match status" value="1"/>
</dbReference>
<name>E6N478_CALS0</name>
<comment type="cofactor">
    <cofactor evidence="1">
        <name>[4Fe-4S] cluster</name>
        <dbReference type="ChEBI" id="CHEBI:49883"/>
    </cofactor>
</comment>
<dbReference type="InterPro" id="IPR000813">
    <property type="entry name" value="7Fe_ferredoxin"/>
</dbReference>
<evidence type="ECO:0000259" key="9">
    <source>
        <dbReference type="PROSITE" id="PS51379"/>
    </source>
</evidence>
<evidence type="ECO:0000313" key="11">
    <source>
        <dbReference type="EMBL" id="BAJ49926.1"/>
    </source>
</evidence>
<evidence type="ECO:0000256" key="3">
    <source>
        <dbReference type="ARBA" id="ARBA00022485"/>
    </source>
</evidence>
<dbReference type="PRINTS" id="PR00354">
    <property type="entry name" value="7FE8SFRDOXIN"/>
</dbReference>
<sequence length="223" mass="24003">MSNGDQLKRRDVLVSVCAAGASLVLTGLATGVAEVGQESSGKRWAMVIDVSKCYGCYACLAACAAENNVPIGVFRTWIERYVTPGGGVVFVPKMCNHCEEPSCVEVCPVNATFKAPNGEVLVDDNVCIGCGACIQNCPYGARFFNPVKGVADKCTLCRHRIYEGKLPACVEACPTGARIFGDSNDPDSEVSKIVRESSFSRWKPWTGNKPMTFYIGLPEEANR</sequence>
<dbReference type="InterPro" id="IPR017896">
    <property type="entry name" value="4Fe4S_Fe-S-bd"/>
</dbReference>
<dbReference type="Pfam" id="PF13247">
    <property type="entry name" value="Fer4_11"/>
    <property type="match status" value="1"/>
</dbReference>
<feature type="domain" description="4Fe-4S ferredoxin-type" evidence="9">
    <location>
        <begin position="44"/>
        <end position="74"/>
    </location>
</feature>
<evidence type="ECO:0000256" key="4">
    <source>
        <dbReference type="ARBA" id="ARBA00022723"/>
    </source>
</evidence>
<dbReference type="GO" id="GO:0009055">
    <property type="term" value="F:electron transfer activity"/>
    <property type="evidence" value="ECO:0007669"/>
    <property type="project" value="InterPro"/>
</dbReference>
<dbReference type="GO" id="GO:0051539">
    <property type="term" value="F:4 iron, 4 sulfur cluster binding"/>
    <property type="evidence" value="ECO:0007669"/>
    <property type="project" value="UniProtKB-KW"/>
</dbReference>
<dbReference type="GO" id="GO:0016491">
    <property type="term" value="F:oxidoreductase activity"/>
    <property type="evidence" value="ECO:0007669"/>
    <property type="project" value="UniProtKB-ARBA"/>
</dbReference>
<evidence type="ECO:0000256" key="2">
    <source>
        <dbReference type="ARBA" id="ARBA00022448"/>
    </source>
</evidence>
<dbReference type="InterPro" id="IPR006311">
    <property type="entry name" value="TAT_signal"/>
</dbReference>
<gene>
    <name evidence="11" type="ORF">CSUB_C0062</name>
    <name evidence="10" type="ORF">HGMM_F25E12C18</name>
</gene>
<keyword evidence="3" id="KW-0004">4Fe-4S</keyword>
<feature type="domain" description="4Fe-4S ferredoxin-type" evidence="9">
    <location>
        <begin position="118"/>
        <end position="147"/>
    </location>
</feature>
<keyword evidence="5" id="KW-0249">Electron transport</keyword>
<evidence type="ECO:0000313" key="12">
    <source>
        <dbReference type="Proteomes" id="UP000008120"/>
    </source>
</evidence>